<dbReference type="CTD" id="20235485"/>
<proteinExistence type="inferred from homology"/>
<dbReference type="InterPro" id="IPR003096">
    <property type="entry name" value="SM22_calponin"/>
</dbReference>
<dbReference type="Pfam" id="PF00307">
    <property type="entry name" value="CH"/>
    <property type="match status" value="1"/>
</dbReference>
<dbReference type="OrthoDB" id="21595at2759"/>
<dbReference type="SUPFAM" id="SSF47576">
    <property type="entry name" value="Calponin-homology domain, CH-domain"/>
    <property type="match status" value="1"/>
</dbReference>
<dbReference type="InterPro" id="IPR036872">
    <property type="entry name" value="CH_dom_sf"/>
</dbReference>
<dbReference type="OMA" id="MILVEWI"/>
<evidence type="ECO:0000256" key="1">
    <source>
        <dbReference type="ARBA" id="ARBA00009631"/>
    </source>
</evidence>
<sequence length="197" mass="21573">MANRPKGYGLTHEINRKIAGKYDTELEQEARIWIEAILGRELKPGSDSSQPLGMHDFGSALKDGTVLCELMNQIQPGSIKRVNTTTMAFKQMENISNFLQAIEKYGVSKVDSFQTVDLYEGQNMTQVVNGLHALGRKAQKNGYSGPRLGLKEAEANPRNFTEEQLKAGEGVIGLQMGSNAGASQAGMNFGKSRHILD</sequence>
<dbReference type="AlphaFoldDB" id="V4AD92"/>
<name>V4AD92_LOTGI</name>
<dbReference type="PANTHER" id="PTHR47385:SF14">
    <property type="entry name" value="TRANSGELIN"/>
    <property type="match status" value="1"/>
</dbReference>
<dbReference type="PANTHER" id="PTHR47385">
    <property type="entry name" value="CALPONIN"/>
    <property type="match status" value="1"/>
</dbReference>
<evidence type="ECO:0000259" key="2">
    <source>
        <dbReference type="PROSITE" id="PS50021"/>
    </source>
</evidence>
<dbReference type="GeneID" id="20235485"/>
<protein>
    <recommendedName>
        <fullName evidence="2">Calponin-homology (CH) domain-containing protein</fullName>
    </recommendedName>
</protein>
<dbReference type="GO" id="GO:0051015">
    <property type="term" value="F:actin filament binding"/>
    <property type="evidence" value="ECO:0007669"/>
    <property type="project" value="TreeGrafter"/>
</dbReference>
<keyword evidence="4" id="KW-1185">Reference proteome</keyword>
<dbReference type="PROSITE" id="PS51122">
    <property type="entry name" value="CALPONIN_2"/>
    <property type="match status" value="1"/>
</dbReference>
<organism evidence="3 4">
    <name type="scientific">Lottia gigantea</name>
    <name type="common">Giant owl limpet</name>
    <dbReference type="NCBI Taxonomy" id="225164"/>
    <lineage>
        <taxon>Eukaryota</taxon>
        <taxon>Metazoa</taxon>
        <taxon>Spiralia</taxon>
        <taxon>Lophotrochozoa</taxon>
        <taxon>Mollusca</taxon>
        <taxon>Gastropoda</taxon>
        <taxon>Patellogastropoda</taxon>
        <taxon>Lottioidea</taxon>
        <taxon>Lottiidae</taxon>
        <taxon>Lottia</taxon>
    </lineage>
</organism>
<evidence type="ECO:0000313" key="4">
    <source>
        <dbReference type="Proteomes" id="UP000030746"/>
    </source>
</evidence>
<dbReference type="Pfam" id="PF00402">
    <property type="entry name" value="Calponin"/>
    <property type="match status" value="1"/>
</dbReference>
<dbReference type="KEGG" id="lgi:LOTGIDRAFT_149649"/>
<dbReference type="InterPro" id="IPR000557">
    <property type="entry name" value="Calponin_repeat"/>
</dbReference>
<dbReference type="HOGENOM" id="CLU_055232_1_1_1"/>
<dbReference type="Gene3D" id="1.10.418.10">
    <property type="entry name" value="Calponin-like domain"/>
    <property type="match status" value="1"/>
</dbReference>
<gene>
    <name evidence="3" type="ORF">LOTGIDRAFT_149649</name>
</gene>
<accession>V4AD92</accession>
<dbReference type="RefSeq" id="XP_009047117.1">
    <property type="nucleotide sequence ID" value="XM_009048869.1"/>
</dbReference>
<comment type="similarity">
    <text evidence="1">Belongs to the calponin family.</text>
</comment>
<reference evidence="3 4" key="1">
    <citation type="journal article" date="2013" name="Nature">
        <title>Insights into bilaterian evolution from three spiralian genomes.</title>
        <authorList>
            <person name="Simakov O."/>
            <person name="Marletaz F."/>
            <person name="Cho S.J."/>
            <person name="Edsinger-Gonzales E."/>
            <person name="Havlak P."/>
            <person name="Hellsten U."/>
            <person name="Kuo D.H."/>
            <person name="Larsson T."/>
            <person name="Lv J."/>
            <person name="Arendt D."/>
            <person name="Savage R."/>
            <person name="Osoegawa K."/>
            <person name="de Jong P."/>
            <person name="Grimwood J."/>
            <person name="Chapman J.A."/>
            <person name="Shapiro H."/>
            <person name="Aerts A."/>
            <person name="Otillar R.P."/>
            <person name="Terry A.Y."/>
            <person name="Boore J.L."/>
            <person name="Grigoriev I.V."/>
            <person name="Lindberg D.R."/>
            <person name="Seaver E.C."/>
            <person name="Weisblat D.A."/>
            <person name="Putnam N.H."/>
            <person name="Rokhsar D.S."/>
        </authorList>
    </citation>
    <scope>NUCLEOTIDE SEQUENCE [LARGE SCALE GENOMIC DNA]</scope>
</reference>
<dbReference type="PROSITE" id="PS50021">
    <property type="entry name" value="CH"/>
    <property type="match status" value="1"/>
</dbReference>
<dbReference type="Proteomes" id="UP000030746">
    <property type="component" value="Unassembled WGS sequence"/>
</dbReference>
<feature type="domain" description="Calponin-homology (CH)" evidence="2">
    <location>
        <begin position="24"/>
        <end position="139"/>
    </location>
</feature>
<dbReference type="InterPro" id="IPR050606">
    <property type="entry name" value="Calponin-like"/>
</dbReference>
<dbReference type="GO" id="GO:0007015">
    <property type="term" value="P:actin filament organization"/>
    <property type="evidence" value="ECO:0007669"/>
    <property type="project" value="TreeGrafter"/>
</dbReference>
<dbReference type="PRINTS" id="PR00888">
    <property type="entry name" value="SM22CALPONIN"/>
</dbReference>
<dbReference type="GO" id="GO:0015629">
    <property type="term" value="C:actin cytoskeleton"/>
    <property type="evidence" value="ECO:0007669"/>
    <property type="project" value="TreeGrafter"/>
</dbReference>
<dbReference type="EMBL" id="KB200329">
    <property type="protein sequence ID" value="ESP01959.1"/>
    <property type="molecule type" value="Genomic_DNA"/>
</dbReference>
<dbReference type="SMART" id="SM00033">
    <property type="entry name" value="CH"/>
    <property type="match status" value="1"/>
</dbReference>
<dbReference type="InterPro" id="IPR001715">
    <property type="entry name" value="CH_dom"/>
</dbReference>
<dbReference type="STRING" id="225164.V4AD92"/>
<evidence type="ECO:0000313" key="3">
    <source>
        <dbReference type="EMBL" id="ESP01959.1"/>
    </source>
</evidence>